<evidence type="ECO:0000313" key="3">
    <source>
        <dbReference type="Proteomes" id="UP001153069"/>
    </source>
</evidence>
<protein>
    <submittedName>
        <fullName evidence="2">Uncharacterized protein</fullName>
    </submittedName>
</protein>
<gene>
    <name evidence="2" type="ORF">SEMRO_37_G023320.1</name>
</gene>
<comment type="caution">
    <text evidence="2">The sequence shown here is derived from an EMBL/GenBank/DDBJ whole genome shotgun (WGS) entry which is preliminary data.</text>
</comment>
<dbReference type="OrthoDB" id="44117at2759"/>
<dbReference type="AlphaFoldDB" id="A0A9N8H3Z3"/>
<evidence type="ECO:0000313" key="2">
    <source>
        <dbReference type="EMBL" id="CAB9498400.1"/>
    </source>
</evidence>
<feature type="transmembrane region" description="Helical" evidence="1">
    <location>
        <begin position="50"/>
        <end position="74"/>
    </location>
</feature>
<feature type="transmembrane region" description="Helical" evidence="1">
    <location>
        <begin position="152"/>
        <end position="176"/>
    </location>
</feature>
<feature type="transmembrane region" description="Helical" evidence="1">
    <location>
        <begin position="122"/>
        <end position="140"/>
    </location>
</feature>
<sequence>MNDYVQFARNLLCCVKDLEVGPRFLYDHNVTAQYYEFPPPLDKTTPLEFFISWLQLYPFIFLSKAGLSMIFNGIKTVNRVQKLLENRPKKVSSSPIEKNDEIASRLVTARLVQDGKAAIKEMIIGVQCFFIGLAFFWLFSNSWHVTETPWIGGVYGLIHALTVMEICLAVLLYYMIADGLEKLRSANSMLELADTLKFKETMTTPPMNLITYQFMSQWSPFWKERDGDEKDIKQETDQVQRTLQIYRGGKDDGEKEDKIRQTALKDIVERLRQEAHTTKMEGYREFIFFVLNFIAFYGYLMGVIVFYFDDEENEPGWMKYFKFYHTHEMADWHGNFAGDLMWTIEPIVVLSSPMIFRALAPKPSESKEKAD</sequence>
<keyword evidence="1" id="KW-0812">Transmembrane</keyword>
<organism evidence="2 3">
    <name type="scientific">Seminavis robusta</name>
    <dbReference type="NCBI Taxonomy" id="568900"/>
    <lineage>
        <taxon>Eukaryota</taxon>
        <taxon>Sar</taxon>
        <taxon>Stramenopiles</taxon>
        <taxon>Ochrophyta</taxon>
        <taxon>Bacillariophyta</taxon>
        <taxon>Bacillariophyceae</taxon>
        <taxon>Bacillariophycidae</taxon>
        <taxon>Naviculales</taxon>
        <taxon>Naviculaceae</taxon>
        <taxon>Seminavis</taxon>
    </lineage>
</organism>
<reference evidence="2" key="1">
    <citation type="submission" date="2020-06" db="EMBL/GenBank/DDBJ databases">
        <authorList>
            <consortium name="Plant Systems Biology data submission"/>
        </authorList>
    </citation>
    <scope>NUCLEOTIDE SEQUENCE</scope>
    <source>
        <strain evidence="2">D6</strain>
    </source>
</reference>
<dbReference type="EMBL" id="CAICTM010000037">
    <property type="protein sequence ID" value="CAB9498400.1"/>
    <property type="molecule type" value="Genomic_DNA"/>
</dbReference>
<dbReference type="Proteomes" id="UP001153069">
    <property type="component" value="Unassembled WGS sequence"/>
</dbReference>
<keyword evidence="3" id="KW-1185">Reference proteome</keyword>
<evidence type="ECO:0000256" key="1">
    <source>
        <dbReference type="SAM" id="Phobius"/>
    </source>
</evidence>
<accession>A0A9N8H3Z3</accession>
<keyword evidence="1" id="KW-1133">Transmembrane helix</keyword>
<keyword evidence="1" id="KW-0472">Membrane</keyword>
<proteinExistence type="predicted"/>
<feature type="transmembrane region" description="Helical" evidence="1">
    <location>
        <begin position="286"/>
        <end position="308"/>
    </location>
</feature>
<name>A0A9N8H3Z3_9STRA</name>